<comment type="caution">
    <text evidence="2">The sequence shown here is derived from an EMBL/GenBank/DDBJ whole genome shotgun (WGS) entry which is preliminary data.</text>
</comment>
<dbReference type="Proteomes" id="UP001597641">
    <property type="component" value="Unassembled WGS sequence"/>
</dbReference>
<proteinExistence type="predicted"/>
<name>A0ABW6BNV3_9BACT</name>
<feature type="domain" description="DUF4440" evidence="1">
    <location>
        <begin position="29"/>
        <end position="138"/>
    </location>
</feature>
<accession>A0ABW6BNV3</accession>
<evidence type="ECO:0000313" key="2">
    <source>
        <dbReference type="EMBL" id="MFD2999266.1"/>
    </source>
</evidence>
<keyword evidence="3" id="KW-1185">Reference proteome</keyword>
<evidence type="ECO:0000259" key="1">
    <source>
        <dbReference type="Pfam" id="PF14534"/>
    </source>
</evidence>
<protein>
    <submittedName>
        <fullName evidence="2">YybH family protein</fullName>
    </submittedName>
</protein>
<dbReference type="Pfam" id="PF14534">
    <property type="entry name" value="DUF4440"/>
    <property type="match status" value="1"/>
</dbReference>
<dbReference type="InterPro" id="IPR032710">
    <property type="entry name" value="NTF2-like_dom_sf"/>
</dbReference>
<dbReference type="Gene3D" id="3.10.450.50">
    <property type="match status" value="1"/>
</dbReference>
<gene>
    <name evidence="2" type="ORF">ACFS7Z_02750</name>
</gene>
<dbReference type="SUPFAM" id="SSF54427">
    <property type="entry name" value="NTF2-like"/>
    <property type="match status" value="1"/>
</dbReference>
<dbReference type="InterPro" id="IPR027843">
    <property type="entry name" value="DUF4440"/>
</dbReference>
<reference evidence="3" key="1">
    <citation type="journal article" date="2019" name="Int. J. Syst. Evol. Microbiol.">
        <title>The Global Catalogue of Microorganisms (GCM) 10K type strain sequencing project: providing services to taxonomists for standard genome sequencing and annotation.</title>
        <authorList>
            <consortium name="The Broad Institute Genomics Platform"/>
            <consortium name="The Broad Institute Genome Sequencing Center for Infectious Disease"/>
            <person name="Wu L."/>
            <person name="Ma J."/>
        </authorList>
    </citation>
    <scope>NUCLEOTIDE SEQUENCE [LARGE SCALE GENOMIC DNA]</scope>
    <source>
        <strain evidence="3">KCTC 23984</strain>
    </source>
</reference>
<organism evidence="2 3">
    <name type="scientific">Pontibacter toksunensis</name>
    <dbReference type="NCBI Taxonomy" id="1332631"/>
    <lineage>
        <taxon>Bacteria</taxon>
        <taxon>Pseudomonadati</taxon>
        <taxon>Bacteroidota</taxon>
        <taxon>Cytophagia</taxon>
        <taxon>Cytophagales</taxon>
        <taxon>Hymenobacteraceae</taxon>
        <taxon>Pontibacter</taxon>
    </lineage>
</organism>
<sequence>MLLSFSLACTTACTNKLALQASTAKKDVRAVLEEQSICWSRGDLECYMQGYWKSDSLLFIGSRGLTYGWQHTLDNYKRGYPDASAMGQLSFNIKEMRQLSPETMLVVGKWRLNRKVAAGDLEGHFSVIFRKFSDGWRIIADHSS</sequence>
<dbReference type="EMBL" id="JBHUOX010000001">
    <property type="protein sequence ID" value="MFD2999266.1"/>
    <property type="molecule type" value="Genomic_DNA"/>
</dbReference>
<evidence type="ECO:0000313" key="3">
    <source>
        <dbReference type="Proteomes" id="UP001597641"/>
    </source>
</evidence>